<keyword evidence="4" id="KW-0812">Transmembrane</keyword>
<evidence type="ECO:0000256" key="2">
    <source>
        <dbReference type="ARBA" id="ARBA00022801"/>
    </source>
</evidence>
<evidence type="ECO:0000313" key="7">
    <source>
        <dbReference type="Proteomes" id="UP000660262"/>
    </source>
</evidence>
<dbReference type="Proteomes" id="UP000660262">
    <property type="component" value="Unassembled WGS sequence"/>
</dbReference>
<dbReference type="AlphaFoldDB" id="A0A830HQ50"/>
<dbReference type="InterPro" id="IPR051558">
    <property type="entry name" value="Metallophosphoesterase_PAP"/>
</dbReference>
<evidence type="ECO:0000259" key="5">
    <source>
        <dbReference type="Pfam" id="PF00149"/>
    </source>
</evidence>
<dbReference type="InterPro" id="IPR029052">
    <property type="entry name" value="Metallo-depent_PP-like"/>
</dbReference>
<dbReference type="Pfam" id="PF00149">
    <property type="entry name" value="Metallophos"/>
    <property type="match status" value="1"/>
</dbReference>
<protein>
    <recommendedName>
        <fullName evidence="5">Calcineurin-like phosphoesterase domain-containing protein</fullName>
    </recommendedName>
</protein>
<dbReference type="OrthoDB" id="411211at2759"/>
<sequence>MAHANRFTRMHEHEVGEAHDSSSSGGFISGDNGMMNHNNLSFDVENVGNHHETSVAAAAAAAADSGGGGSSGGIPPQRESLHTEFAHQRASTDFIIQKKATKDRCILLVGVGIGIFVSLIALLIAAFVYEGVVGGGPNNNNNNNNNNKKTSSSQQFSTSGTSVNSHVGCHLEPTNSHVSFLVVGDSGRMGTHNQTEVANAMAMCADNLRPNFIVHTGDIFYPAGLRDDVNKRNSDFAASFTVPYNHDSLQVPWWCVLGNHDYGDGCGDSVKGEFKLDKCPERGEGRSPLNTLSKDLRRRDKRFFVERNYDVRVSADVHIFFMDTNPLIDEYKLEAWGEADVVRGGLRSSETPTPRFILNKLQSELQQSNARWKIVVAHHPMYSNGKHGEFKELQQLLLDILIDNNVAMWFNGHDHDLQHFAIDRSTKTLVTHDDATNRDRTDTSSTLLHSFTSGAGSKTGRGFPGKLKSVYQMDLPGFMSVKVRDDTASVSLFDYMGAHLHTHDLKRPAER</sequence>
<feature type="region of interest" description="Disordered" evidence="3">
    <location>
        <begin position="55"/>
        <end position="78"/>
    </location>
</feature>
<dbReference type="SUPFAM" id="SSF56300">
    <property type="entry name" value="Metallo-dependent phosphatases"/>
    <property type="match status" value="1"/>
</dbReference>
<dbReference type="PANTHER" id="PTHR10161">
    <property type="entry name" value="TARTRATE-RESISTANT ACID PHOSPHATASE TYPE 5"/>
    <property type="match status" value="1"/>
</dbReference>
<feature type="compositionally biased region" description="Basic and acidic residues" evidence="3">
    <location>
        <begin position="9"/>
        <end position="20"/>
    </location>
</feature>
<feature type="region of interest" description="Disordered" evidence="3">
    <location>
        <begin position="139"/>
        <end position="165"/>
    </location>
</feature>
<gene>
    <name evidence="6" type="ORF">PPROV_000586000</name>
</gene>
<proteinExistence type="predicted"/>
<evidence type="ECO:0000256" key="3">
    <source>
        <dbReference type="SAM" id="MobiDB-lite"/>
    </source>
</evidence>
<keyword evidence="1" id="KW-0732">Signal</keyword>
<keyword evidence="7" id="KW-1185">Reference proteome</keyword>
<dbReference type="EMBL" id="BNJQ01000015">
    <property type="protein sequence ID" value="GHP07117.1"/>
    <property type="molecule type" value="Genomic_DNA"/>
</dbReference>
<accession>A0A830HQ50</accession>
<keyword evidence="2" id="KW-0378">Hydrolase</keyword>
<feature type="compositionally biased region" description="Low complexity" evidence="3">
    <location>
        <begin position="139"/>
        <end position="162"/>
    </location>
</feature>
<feature type="region of interest" description="Disordered" evidence="3">
    <location>
        <begin position="1"/>
        <end position="30"/>
    </location>
</feature>
<evidence type="ECO:0000256" key="4">
    <source>
        <dbReference type="SAM" id="Phobius"/>
    </source>
</evidence>
<name>A0A830HQ50_9CHLO</name>
<comment type="caution">
    <text evidence="6">The sequence shown here is derived from an EMBL/GenBank/DDBJ whole genome shotgun (WGS) entry which is preliminary data.</text>
</comment>
<organism evidence="6 7">
    <name type="scientific">Pycnococcus provasolii</name>
    <dbReference type="NCBI Taxonomy" id="41880"/>
    <lineage>
        <taxon>Eukaryota</taxon>
        <taxon>Viridiplantae</taxon>
        <taxon>Chlorophyta</taxon>
        <taxon>Pseudoscourfieldiophyceae</taxon>
        <taxon>Pseudoscourfieldiales</taxon>
        <taxon>Pycnococcaceae</taxon>
        <taxon>Pycnococcus</taxon>
    </lineage>
</organism>
<keyword evidence="4" id="KW-0472">Membrane</keyword>
<dbReference type="InterPro" id="IPR004843">
    <property type="entry name" value="Calcineurin-like_PHP"/>
</dbReference>
<evidence type="ECO:0000313" key="6">
    <source>
        <dbReference type="EMBL" id="GHP07117.1"/>
    </source>
</evidence>
<feature type="compositionally biased region" description="Low complexity" evidence="3">
    <location>
        <begin position="21"/>
        <end position="30"/>
    </location>
</feature>
<reference evidence="6" key="1">
    <citation type="submission" date="2020-10" db="EMBL/GenBank/DDBJ databases">
        <title>Unveiling of a novel bifunctional photoreceptor, Dualchrome1, isolated from a cosmopolitan green alga.</title>
        <authorList>
            <person name="Suzuki S."/>
            <person name="Kawachi M."/>
        </authorList>
    </citation>
    <scope>NUCLEOTIDE SEQUENCE</scope>
    <source>
        <strain evidence="6">NIES 2893</strain>
    </source>
</reference>
<dbReference type="GO" id="GO:0016787">
    <property type="term" value="F:hydrolase activity"/>
    <property type="evidence" value="ECO:0007669"/>
    <property type="project" value="UniProtKB-KW"/>
</dbReference>
<keyword evidence="4" id="KW-1133">Transmembrane helix</keyword>
<feature type="domain" description="Calcineurin-like phosphoesterase" evidence="5">
    <location>
        <begin position="179"/>
        <end position="416"/>
    </location>
</feature>
<evidence type="ECO:0000256" key="1">
    <source>
        <dbReference type="ARBA" id="ARBA00022729"/>
    </source>
</evidence>
<dbReference type="PANTHER" id="PTHR10161:SF14">
    <property type="entry name" value="TARTRATE-RESISTANT ACID PHOSPHATASE TYPE 5"/>
    <property type="match status" value="1"/>
</dbReference>
<feature type="transmembrane region" description="Helical" evidence="4">
    <location>
        <begin position="105"/>
        <end position="129"/>
    </location>
</feature>
<dbReference type="Gene3D" id="3.60.21.10">
    <property type="match status" value="1"/>
</dbReference>